<dbReference type="Proteomes" id="UP000001497">
    <property type="component" value="Chromosome"/>
</dbReference>
<dbReference type="RefSeq" id="WP_014546282.1">
    <property type="nucleotide sequence ID" value="NC_013410.1"/>
</dbReference>
<organism evidence="4 5">
    <name type="scientific">Fibrobacter succinogenes (strain ATCC 19169 / S85)</name>
    <dbReference type="NCBI Taxonomy" id="59374"/>
    <lineage>
        <taxon>Bacteria</taxon>
        <taxon>Pseudomonadati</taxon>
        <taxon>Fibrobacterota</taxon>
        <taxon>Fibrobacteria</taxon>
        <taxon>Fibrobacterales</taxon>
        <taxon>Fibrobacteraceae</taxon>
        <taxon>Fibrobacter</taxon>
    </lineage>
</organism>
<protein>
    <submittedName>
        <fullName evidence="4">Putative lipoprotein</fullName>
    </submittedName>
</protein>
<proteinExistence type="predicted"/>
<gene>
    <name evidence="3" type="ordered locus">Fisuc_1603</name>
    <name evidence="4" type="ordered locus">FSU_2091</name>
</gene>
<dbReference type="PROSITE" id="PS51257">
    <property type="entry name" value="PROKAR_LIPOPROTEIN"/>
    <property type="match status" value="1"/>
</dbReference>
<reference evidence="4" key="3">
    <citation type="submission" date="2010-08" db="EMBL/GenBank/DDBJ databases">
        <authorList>
            <person name="Durkin A.S."/>
            <person name="Nelson K.E."/>
            <person name="Morrison M."/>
            <person name="Forsberg C.W."/>
            <person name="Wilson D.B."/>
            <person name="Russell J.B."/>
            <person name="Cann I.K.O."/>
            <person name="Mackie R.I."/>
            <person name="White B.A."/>
        </authorList>
    </citation>
    <scope>NUCLEOTIDE SEQUENCE</scope>
    <source>
        <strain evidence="4">S85</strain>
    </source>
</reference>
<evidence type="ECO:0000313" key="3">
    <source>
        <dbReference type="EMBL" id="ACX75198.1"/>
    </source>
</evidence>
<dbReference type="eggNOG" id="COG4704">
    <property type="taxonomic scope" value="Bacteria"/>
</dbReference>
<dbReference type="KEGG" id="fsc:FSU_2091"/>
<dbReference type="KEGG" id="fsu:Fisuc_1603"/>
<dbReference type="Pfam" id="PF09603">
    <property type="entry name" value="Fib_succ_major"/>
    <property type="match status" value="2"/>
</dbReference>
<dbReference type="eggNOG" id="COG2062">
    <property type="taxonomic scope" value="Bacteria"/>
</dbReference>
<keyword evidence="6" id="KW-1185">Reference proteome</keyword>
<dbReference type="EMBL" id="CP001792">
    <property type="protein sequence ID" value="ACX75198.1"/>
    <property type="molecule type" value="Genomic_DNA"/>
</dbReference>
<dbReference type="NCBIfam" id="TIGR02145">
    <property type="entry name" value="Fib_succ_major"/>
    <property type="match status" value="2"/>
</dbReference>
<keyword evidence="4" id="KW-0449">Lipoprotein</keyword>
<dbReference type="InterPro" id="IPR011871">
    <property type="entry name" value="Fib_succ_major"/>
</dbReference>
<dbReference type="HOGENOM" id="CLU_022413_0_0_0"/>
<dbReference type="STRING" id="59374.FSU_2091"/>
<feature type="domain" description="Fibrobacter succinogenes major paralogous" evidence="2">
    <location>
        <begin position="553"/>
        <end position="735"/>
    </location>
</feature>
<reference evidence="3 6" key="1">
    <citation type="submission" date="2009-10" db="EMBL/GenBank/DDBJ databases">
        <title>Complete sequence of Fibrobacter succinogenes subsp. succinogenes S85.</title>
        <authorList>
            <consortium name="US DOE Joint Genome Institute"/>
            <person name="Lucas S."/>
            <person name="Copeland A."/>
            <person name="Lapidus A."/>
            <person name="Glavina del Rio T."/>
            <person name="Tice H."/>
            <person name="Bruce D."/>
            <person name="Goodwin L."/>
            <person name="Pitluck S."/>
            <person name="Chertkov O."/>
            <person name="Detter J.C."/>
            <person name="Han C."/>
            <person name="Tapia R."/>
            <person name="Larimer F."/>
            <person name="Land M."/>
            <person name="Hauser L."/>
            <person name="Kyrpides N."/>
            <person name="Mikhailova N."/>
            <person name="Weimer P.J."/>
            <person name="Stevenson D.M."/>
            <person name="Boyum J."/>
            <person name="Brumm P.I."/>
            <person name="Mead D."/>
        </authorList>
    </citation>
    <scope>NUCLEOTIDE SEQUENCE [LARGE SCALE GENOMIC DNA]</scope>
    <source>
        <strain evidence="6">ATCC 19169 / S85</strain>
        <strain evidence="3">S85</strain>
    </source>
</reference>
<keyword evidence="1" id="KW-0732">Signal</keyword>
<accession>C9RRL2</accession>
<feature type="domain" description="Fibrobacter succinogenes major paralogous" evidence="2">
    <location>
        <begin position="355"/>
        <end position="519"/>
    </location>
</feature>
<dbReference type="Proteomes" id="UP000000517">
    <property type="component" value="Chromosome"/>
</dbReference>
<reference evidence="5" key="2">
    <citation type="submission" date="2010-08" db="EMBL/GenBank/DDBJ databases">
        <title>Complete sequence of Fibrobacter succinogenes subsp. succinogenes S85.</title>
        <authorList>
            <person name="Durkin A.S."/>
            <person name="Nelson K.E."/>
            <person name="Morrison M."/>
            <person name="Forsberg C.W."/>
            <person name="Wilson D.B."/>
            <person name="Russell J.B."/>
            <person name="Cann I.K.O."/>
            <person name="Mackie R.I."/>
            <person name="White B.A."/>
        </authorList>
    </citation>
    <scope>NUCLEOTIDE SEQUENCE [LARGE SCALE GENOMIC DNA]</scope>
    <source>
        <strain evidence="5">ATCC 19169 / S85</strain>
    </source>
</reference>
<feature type="chain" id="PRO_5003001852" evidence="1">
    <location>
        <begin position="24"/>
        <end position="737"/>
    </location>
</feature>
<name>C9RRL2_FIBSS</name>
<dbReference type="OrthoDB" id="9760150at2"/>
<evidence type="ECO:0000313" key="6">
    <source>
        <dbReference type="Proteomes" id="UP000001497"/>
    </source>
</evidence>
<feature type="signal peptide" evidence="1">
    <location>
        <begin position="1"/>
        <end position="23"/>
    </location>
</feature>
<sequence>MRYNLYKLFSTIAVVSLTFVACSSDNDVAGGASGDAGVVAVTDREVAGVTQKGPFLVGSSVAIQELNGLTLVQTGRSFRSSIKNDLGDFSIKGVNLSSQYALLEVNGYYRNEVSGEKSKGMIALNALTDLKDRSHVNVNLMTHLTTDRILALVQKEGMSFAEAKKQAEREVMTSFGVLDDLGNGEDLNLFAGDGGAMLLAMSVLMQGDGSEADLSERVSHVATAIVNNGIWNGDEKTEIADWAFQIDAVIKKSKKGGSMLQLIRENVESWQVVDSVPPFEKYVNKFWAHEYGLGACDEKNLYEVKSNTNELSQYYRNEFVCNPDGRWSLVRMREIQSSLFEEIQDKADGEHYKVMKIGNKQWMAENLRRKSNAFNKGNDISYSTCYDEKQSNCDSYGLLYEWNAAAQLCPEGYKLPSISDVKALLHFYGGEGKESAQKLRAADGFGALYGGLYEEKLKDYIGGFYYTGIFEYLGLHEVANYWTESPAFLLRIDSLGARLDSVDRRLLGTPVRASVRCVKDEQTEAETGFIKERVCDPVDKNYCNDFPIYYTVINGKKWMTENRTNELQLVETNYEVCYDDEPWCSEDNRYDAKCSMISSKECLYSWEDAMKVCPEGWRLPTRSEWEALMGDSPYVNSQGENGIYTMYFTDNFSLHDISHWSDEYYVSYANSLGLSIKPAGYYEMGYEKVEFGAAFWTSSDSSSTDAYAFMLVDALAGTYIMKVADKRNYYSVRCIEK</sequence>
<dbReference type="AlphaFoldDB" id="C9RRL2"/>
<evidence type="ECO:0000256" key="1">
    <source>
        <dbReference type="SAM" id="SignalP"/>
    </source>
</evidence>
<evidence type="ECO:0000313" key="4">
    <source>
        <dbReference type="EMBL" id="ADL24910.1"/>
    </source>
</evidence>
<dbReference type="EMBL" id="CP002158">
    <property type="protein sequence ID" value="ADL24910.1"/>
    <property type="molecule type" value="Genomic_DNA"/>
</dbReference>
<evidence type="ECO:0000313" key="5">
    <source>
        <dbReference type="Proteomes" id="UP000000517"/>
    </source>
</evidence>
<evidence type="ECO:0000259" key="2">
    <source>
        <dbReference type="Pfam" id="PF09603"/>
    </source>
</evidence>